<gene>
    <name evidence="1" type="ORF">HUK65_11985</name>
</gene>
<dbReference type="Proteomes" id="UP000529417">
    <property type="component" value="Unassembled WGS sequence"/>
</dbReference>
<organism evidence="1 2">
    <name type="scientific">Rhabdonatronobacter sediminivivens</name>
    <dbReference type="NCBI Taxonomy" id="2743469"/>
    <lineage>
        <taxon>Bacteria</taxon>
        <taxon>Pseudomonadati</taxon>
        <taxon>Pseudomonadota</taxon>
        <taxon>Alphaproteobacteria</taxon>
        <taxon>Rhodobacterales</taxon>
        <taxon>Paracoccaceae</taxon>
        <taxon>Rhabdonatronobacter</taxon>
    </lineage>
</organism>
<evidence type="ECO:0000313" key="1">
    <source>
        <dbReference type="EMBL" id="NYS25712.1"/>
    </source>
</evidence>
<evidence type="ECO:0000313" key="2">
    <source>
        <dbReference type="Proteomes" id="UP000529417"/>
    </source>
</evidence>
<dbReference type="AlphaFoldDB" id="A0A7Z0I161"/>
<proteinExistence type="predicted"/>
<keyword evidence="2" id="KW-1185">Reference proteome</keyword>
<accession>A0A7Z0I161</accession>
<comment type="caution">
    <text evidence="1">The sequence shown here is derived from an EMBL/GenBank/DDBJ whole genome shotgun (WGS) entry which is preliminary data.</text>
</comment>
<name>A0A7Z0I161_9RHOB</name>
<sequence>MTVSADMPRGTELAKAIRRQGKARGVYGTARPCRIPVQFFNAVCILKIDTMSGKNEFAYGSVLNMLGHENERTLCSPWGGPKQPLRIFEA</sequence>
<protein>
    <submittedName>
        <fullName evidence="1">Uncharacterized protein</fullName>
    </submittedName>
</protein>
<reference evidence="1 2" key="1">
    <citation type="journal article" date="2000" name="Arch. Microbiol.">
        <title>Rhodobaca bogoriensis gen. nov. and sp. nov., an alkaliphilic purple nonsulfur bacterium from African Rift Valley soda lakes.</title>
        <authorList>
            <person name="Milford A.D."/>
            <person name="Achenbach L.A."/>
            <person name="Jung D.O."/>
            <person name="Madigan M.T."/>
        </authorList>
    </citation>
    <scope>NUCLEOTIDE SEQUENCE [LARGE SCALE GENOMIC DNA]</scope>
    <source>
        <strain evidence="1 2">2376</strain>
    </source>
</reference>
<dbReference type="EMBL" id="JACBXS010000023">
    <property type="protein sequence ID" value="NYS25712.1"/>
    <property type="molecule type" value="Genomic_DNA"/>
</dbReference>